<reference evidence="1 2" key="1">
    <citation type="journal article" date="2017" name="Genome Announc.">
        <title>Genome sequence of the saprophytic ascomycete Epicoccum nigrum ICMP 19927 strain isolated from New Zealand.</title>
        <authorList>
            <person name="Fokin M."/>
            <person name="Fleetwood D."/>
            <person name="Weir B.S."/>
            <person name="Villas-Boas S.G."/>
        </authorList>
    </citation>
    <scope>NUCLEOTIDE SEQUENCE [LARGE SCALE GENOMIC DNA]</scope>
    <source>
        <strain evidence="1 2">ICMP 19927</strain>
    </source>
</reference>
<sequence length="165" mass="17438">MQLHMMSRLSGLPGDGAWPSAYSFPSTIDFTVTMPGQNATCHTSFANGTLPVNPAACSGDGNGVRFRMLPYTASVSRRLETSFVLQVFRVERDGGGHQSITAGEVAITANEPALPSSYLSCLLSAPLDGVRCHLRYPGSNYKLPEIVAWNPPLGGVGAIAGQARV</sequence>
<protein>
    <submittedName>
        <fullName evidence="1">Uncharacterized protein</fullName>
    </submittedName>
</protein>
<proteinExistence type="predicted"/>
<accession>A0A1Y2M214</accession>
<evidence type="ECO:0000313" key="1">
    <source>
        <dbReference type="EMBL" id="OSS50174.1"/>
    </source>
</evidence>
<keyword evidence="2" id="KW-1185">Reference proteome</keyword>
<dbReference type="InParanoid" id="A0A1Y2M214"/>
<organism evidence="1 2">
    <name type="scientific">Epicoccum nigrum</name>
    <name type="common">Soil fungus</name>
    <name type="synonym">Epicoccum purpurascens</name>
    <dbReference type="NCBI Taxonomy" id="105696"/>
    <lineage>
        <taxon>Eukaryota</taxon>
        <taxon>Fungi</taxon>
        <taxon>Dikarya</taxon>
        <taxon>Ascomycota</taxon>
        <taxon>Pezizomycotina</taxon>
        <taxon>Dothideomycetes</taxon>
        <taxon>Pleosporomycetidae</taxon>
        <taxon>Pleosporales</taxon>
        <taxon>Pleosporineae</taxon>
        <taxon>Didymellaceae</taxon>
        <taxon>Epicoccum</taxon>
    </lineage>
</organism>
<name>A0A1Y2M214_EPING</name>
<gene>
    <name evidence="1" type="ORF">B5807_04747</name>
</gene>
<dbReference type="Proteomes" id="UP000193240">
    <property type="component" value="Unassembled WGS sequence"/>
</dbReference>
<dbReference type="AlphaFoldDB" id="A0A1Y2M214"/>
<dbReference type="EMBL" id="KZ107842">
    <property type="protein sequence ID" value="OSS50174.1"/>
    <property type="molecule type" value="Genomic_DNA"/>
</dbReference>
<evidence type="ECO:0000313" key="2">
    <source>
        <dbReference type="Proteomes" id="UP000193240"/>
    </source>
</evidence>